<feature type="non-terminal residue" evidence="2">
    <location>
        <position position="53"/>
    </location>
</feature>
<sequence>FTFPNTKVTSGDGFSQVVIELARLSPLAEIPNIHQMDKGKGTDPRANEENKRT</sequence>
<gene>
    <name evidence="2" type="ORF">ILEXP_LOCUS41505</name>
</gene>
<organism evidence="2 3">
    <name type="scientific">Ilex paraguariensis</name>
    <name type="common">yerba mate</name>
    <dbReference type="NCBI Taxonomy" id="185542"/>
    <lineage>
        <taxon>Eukaryota</taxon>
        <taxon>Viridiplantae</taxon>
        <taxon>Streptophyta</taxon>
        <taxon>Embryophyta</taxon>
        <taxon>Tracheophyta</taxon>
        <taxon>Spermatophyta</taxon>
        <taxon>Magnoliopsida</taxon>
        <taxon>eudicotyledons</taxon>
        <taxon>Gunneridae</taxon>
        <taxon>Pentapetalae</taxon>
        <taxon>asterids</taxon>
        <taxon>campanulids</taxon>
        <taxon>Aquifoliales</taxon>
        <taxon>Aquifoliaceae</taxon>
        <taxon>Ilex</taxon>
    </lineage>
</organism>
<keyword evidence="3" id="KW-1185">Reference proteome</keyword>
<accession>A0ABC8TQZ3</accession>
<protein>
    <submittedName>
        <fullName evidence="2">Uncharacterized protein</fullName>
    </submittedName>
</protein>
<name>A0ABC8TQZ3_9AQUA</name>
<evidence type="ECO:0000313" key="3">
    <source>
        <dbReference type="Proteomes" id="UP001642360"/>
    </source>
</evidence>
<evidence type="ECO:0000256" key="1">
    <source>
        <dbReference type="SAM" id="MobiDB-lite"/>
    </source>
</evidence>
<evidence type="ECO:0000313" key="2">
    <source>
        <dbReference type="EMBL" id="CAK9171891.1"/>
    </source>
</evidence>
<dbReference type="Proteomes" id="UP001642360">
    <property type="component" value="Unassembled WGS sequence"/>
</dbReference>
<feature type="non-terminal residue" evidence="2">
    <location>
        <position position="1"/>
    </location>
</feature>
<feature type="region of interest" description="Disordered" evidence="1">
    <location>
        <begin position="31"/>
        <end position="53"/>
    </location>
</feature>
<proteinExistence type="predicted"/>
<feature type="compositionally biased region" description="Basic and acidic residues" evidence="1">
    <location>
        <begin position="35"/>
        <end position="53"/>
    </location>
</feature>
<dbReference type="AlphaFoldDB" id="A0ABC8TQZ3"/>
<reference evidence="2 3" key="1">
    <citation type="submission" date="2024-02" db="EMBL/GenBank/DDBJ databases">
        <authorList>
            <person name="Vignale AGUSTIN F."/>
            <person name="Sosa J E."/>
            <person name="Modenutti C."/>
        </authorList>
    </citation>
    <scope>NUCLEOTIDE SEQUENCE [LARGE SCALE GENOMIC DNA]</scope>
</reference>
<dbReference type="EMBL" id="CAUOFW020005864">
    <property type="protein sequence ID" value="CAK9171891.1"/>
    <property type="molecule type" value="Genomic_DNA"/>
</dbReference>
<comment type="caution">
    <text evidence="2">The sequence shown here is derived from an EMBL/GenBank/DDBJ whole genome shotgun (WGS) entry which is preliminary data.</text>
</comment>